<dbReference type="KEGG" id="spib:G8759_19850"/>
<evidence type="ECO:0000313" key="2">
    <source>
        <dbReference type="Proteomes" id="UP000501802"/>
    </source>
</evidence>
<sequence>MPSVPNRNPLFQLLRQLPKPIGWQKRRAIKADLVALGKWEHYRQRVLRSEWKLGNTHIACAAVLVRQLGISYSFFTDSAQQQQQEVEQILSSYQH</sequence>
<dbReference type="Proteomes" id="UP000501802">
    <property type="component" value="Chromosome"/>
</dbReference>
<dbReference type="AlphaFoldDB" id="A0A6G9AR00"/>
<dbReference type="RefSeq" id="WP_167211296.1">
    <property type="nucleotide sequence ID" value="NZ_CP050063.1"/>
</dbReference>
<reference evidence="1 2" key="1">
    <citation type="submission" date="2020-03" db="EMBL/GenBank/DDBJ databases">
        <authorList>
            <person name="Kim M.K."/>
        </authorList>
    </citation>
    <scope>NUCLEOTIDE SEQUENCE [LARGE SCALE GENOMIC DNA]</scope>
    <source>
        <strain evidence="1 2">BT328</strain>
    </source>
</reference>
<accession>A0A6G9AR00</accession>
<name>A0A6G9AR00_9BACT</name>
<evidence type="ECO:0000313" key="1">
    <source>
        <dbReference type="EMBL" id="QIP14705.1"/>
    </source>
</evidence>
<gene>
    <name evidence="1" type="ORF">G8759_19850</name>
</gene>
<dbReference type="EMBL" id="CP050063">
    <property type="protein sequence ID" value="QIP14705.1"/>
    <property type="molecule type" value="Genomic_DNA"/>
</dbReference>
<organism evidence="1 2">
    <name type="scientific">Spirosoma aureum</name>
    <dbReference type="NCBI Taxonomy" id="2692134"/>
    <lineage>
        <taxon>Bacteria</taxon>
        <taxon>Pseudomonadati</taxon>
        <taxon>Bacteroidota</taxon>
        <taxon>Cytophagia</taxon>
        <taxon>Cytophagales</taxon>
        <taxon>Cytophagaceae</taxon>
        <taxon>Spirosoma</taxon>
    </lineage>
</organism>
<keyword evidence="2" id="KW-1185">Reference proteome</keyword>
<proteinExistence type="predicted"/>
<protein>
    <submittedName>
        <fullName evidence="1">Uncharacterized protein</fullName>
    </submittedName>
</protein>